<proteinExistence type="predicted"/>
<keyword evidence="1" id="KW-0732">Signal</keyword>
<evidence type="ECO:0000313" key="3">
    <source>
        <dbReference type="Proteomes" id="UP000236735"/>
    </source>
</evidence>
<evidence type="ECO:0008006" key="4">
    <source>
        <dbReference type="Google" id="ProtNLM"/>
    </source>
</evidence>
<sequence>MKKIISLAVTVIMAMMMPSSCNVRQHGGASTEISEEQLKERAAELCKYIPDHELREGSHEYLTNDFYTVLDTIFNHLPEHEAMDHEWLYYFVTGNGGTIADYEVVGVEIIDDNHATATIKVRQKWEDGSFDETTDIEEHQLTMEQVDGKWLLADFDNHKADCIRHIAQNRDEQARRQAISDYLAKEIGQHYRHGKMCIPTLMMVAEEGDSVWGDFWVDWYNIAGDTLKTVSGGNHSGLILLKKQGTDYCVTAFEQTVDGAGYLPSAKRIFGRHFDLYQQMHSNQKVREAVRREQLSEYVKRKGLAVRYYQDYGGPVVELDRF</sequence>
<dbReference type="AlphaFoldDB" id="A0A1H5X841"/>
<reference evidence="2 3" key="1">
    <citation type="submission" date="2016-10" db="EMBL/GenBank/DDBJ databases">
        <authorList>
            <person name="de Groot N.N."/>
        </authorList>
    </citation>
    <scope>NUCLEOTIDE SEQUENCE [LARGE SCALE GENOMIC DNA]</scope>
    <source>
        <strain evidence="2 3">AR32</strain>
    </source>
</reference>
<accession>A0A1H5X841</accession>
<evidence type="ECO:0000313" key="2">
    <source>
        <dbReference type="EMBL" id="SEG07436.1"/>
    </source>
</evidence>
<organism evidence="2 3">
    <name type="scientific">Xylanibacter ruminicola</name>
    <name type="common">Prevotella ruminicola</name>
    <dbReference type="NCBI Taxonomy" id="839"/>
    <lineage>
        <taxon>Bacteria</taxon>
        <taxon>Pseudomonadati</taxon>
        <taxon>Bacteroidota</taxon>
        <taxon>Bacteroidia</taxon>
        <taxon>Bacteroidales</taxon>
        <taxon>Prevotellaceae</taxon>
        <taxon>Xylanibacter</taxon>
    </lineage>
</organism>
<dbReference type="RefSeq" id="WP_103916178.1">
    <property type="nucleotide sequence ID" value="NZ_FNUV01000008.1"/>
</dbReference>
<dbReference type="EMBL" id="FNUV01000008">
    <property type="protein sequence ID" value="SEG07436.1"/>
    <property type="molecule type" value="Genomic_DNA"/>
</dbReference>
<evidence type="ECO:0000256" key="1">
    <source>
        <dbReference type="SAM" id="SignalP"/>
    </source>
</evidence>
<name>A0A1H5X841_XYLRU</name>
<protein>
    <recommendedName>
        <fullName evidence="4">Lipoprotein</fullName>
    </recommendedName>
</protein>
<feature type="chain" id="PRO_5009289162" description="Lipoprotein" evidence="1">
    <location>
        <begin position="22"/>
        <end position="322"/>
    </location>
</feature>
<feature type="signal peptide" evidence="1">
    <location>
        <begin position="1"/>
        <end position="21"/>
    </location>
</feature>
<gene>
    <name evidence="2" type="ORF">SAMN05216354_2665</name>
</gene>
<dbReference type="Proteomes" id="UP000236735">
    <property type="component" value="Unassembled WGS sequence"/>
</dbReference>